<organism evidence="2 3">
    <name type="scientific">Ciona intestinalis</name>
    <name type="common">Transparent sea squirt</name>
    <name type="synonym">Ascidia intestinalis</name>
    <dbReference type="NCBI Taxonomy" id="7719"/>
    <lineage>
        <taxon>Eukaryota</taxon>
        <taxon>Metazoa</taxon>
        <taxon>Chordata</taxon>
        <taxon>Tunicata</taxon>
        <taxon>Ascidiacea</taxon>
        <taxon>Phlebobranchia</taxon>
        <taxon>Cionidae</taxon>
        <taxon>Ciona</taxon>
    </lineage>
</organism>
<name>F6YPT8_CIOIN</name>
<feature type="compositionally biased region" description="Basic and acidic residues" evidence="1">
    <location>
        <begin position="1"/>
        <end position="12"/>
    </location>
</feature>
<feature type="compositionally biased region" description="Polar residues" evidence="1">
    <location>
        <begin position="85"/>
        <end position="107"/>
    </location>
</feature>
<dbReference type="AlphaFoldDB" id="F6YPT8"/>
<evidence type="ECO:0000313" key="3">
    <source>
        <dbReference type="Proteomes" id="UP000008144"/>
    </source>
</evidence>
<keyword evidence="3" id="KW-1185">Reference proteome</keyword>
<reference evidence="3" key="1">
    <citation type="journal article" date="2002" name="Science">
        <title>The draft genome of Ciona intestinalis: insights into chordate and vertebrate origins.</title>
        <authorList>
            <person name="Dehal P."/>
            <person name="Satou Y."/>
            <person name="Campbell R.K."/>
            <person name="Chapman J."/>
            <person name="Degnan B."/>
            <person name="De Tomaso A."/>
            <person name="Davidson B."/>
            <person name="Di Gregorio A."/>
            <person name="Gelpke M."/>
            <person name="Goodstein D.M."/>
            <person name="Harafuji N."/>
            <person name="Hastings K.E."/>
            <person name="Ho I."/>
            <person name="Hotta K."/>
            <person name="Huang W."/>
            <person name="Kawashima T."/>
            <person name="Lemaire P."/>
            <person name="Martinez D."/>
            <person name="Meinertzhagen I.A."/>
            <person name="Necula S."/>
            <person name="Nonaka M."/>
            <person name="Putnam N."/>
            <person name="Rash S."/>
            <person name="Saiga H."/>
            <person name="Satake M."/>
            <person name="Terry A."/>
            <person name="Yamada L."/>
            <person name="Wang H.G."/>
            <person name="Awazu S."/>
            <person name="Azumi K."/>
            <person name="Boore J."/>
            <person name="Branno M."/>
            <person name="Chin-Bow S."/>
            <person name="DeSantis R."/>
            <person name="Doyle S."/>
            <person name="Francino P."/>
            <person name="Keys D.N."/>
            <person name="Haga S."/>
            <person name="Hayashi H."/>
            <person name="Hino K."/>
            <person name="Imai K.S."/>
            <person name="Inaba K."/>
            <person name="Kano S."/>
            <person name="Kobayashi K."/>
            <person name="Kobayashi M."/>
            <person name="Lee B.I."/>
            <person name="Makabe K.W."/>
            <person name="Manohar C."/>
            <person name="Matassi G."/>
            <person name="Medina M."/>
            <person name="Mochizuki Y."/>
            <person name="Mount S."/>
            <person name="Morishita T."/>
            <person name="Miura S."/>
            <person name="Nakayama A."/>
            <person name="Nishizaka S."/>
            <person name="Nomoto H."/>
            <person name="Ohta F."/>
            <person name="Oishi K."/>
            <person name="Rigoutsos I."/>
            <person name="Sano M."/>
            <person name="Sasaki A."/>
            <person name="Sasakura Y."/>
            <person name="Shoguchi E."/>
            <person name="Shin-i T."/>
            <person name="Spagnuolo A."/>
            <person name="Stainier D."/>
            <person name="Suzuki M.M."/>
            <person name="Tassy O."/>
            <person name="Takatori N."/>
            <person name="Tokuoka M."/>
            <person name="Yagi K."/>
            <person name="Yoshizaki F."/>
            <person name="Wada S."/>
            <person name="Zhang C."/>
            <person name="Hyatt P.D."/>
            <person name="Larimer F."/>
            <person name="Detter C."/>
            <person name="Doggett N."/>
            <person name="Glavina T."/>
            <person name="Hawkins T."/>
            <person name="Richardson P."/>
            <person name="Lucas S."/>
            <person name="Kohara Y."/>
            <person name="Levine M."/>
            <person name="Satoh N."/>
            <person name="Rokhsar D.S."/>
        </authorList>
    </citation>
    <scope>NUCLEOTIDE SEQUENCE [LARGE SCALE GENOMIC DNA]</scope>
</reference>
<gene>
    <name evidence="2" type="primary">LOC100183568</name>
</gene>
<dbReference type="HOGENOM" id="CLU_656467_0_0_1"/>
<reference evidence="2" key="3">
    <citation type="submission" date="2025-09" db="UniProtKB">
        <authorList>
            <consortium name="Ensembl"/>
        </authorList>
    </citation>
    <scope>IDENTIFICATION</scope>
</reference>
<dbReference type="Ensembl" id="ENSCINT00000028531.2">
    <property type="protein sequence ID" value="ENSCINP00000028285.2"/>
    <property type="gene ID" value="ENSCING00000016272.2"/>
</dbReference>
<feature type="region of interest" description="Disordered" evidence="1">
    <location>
        <begin position="1"/>
        <end position="40"/>
    </location>
</feature>
<accession>F6YPT8</accession>
<reference evidence="2" key="2">
    <citation type="submission" date="2025-08" db="UniProtKB">
        <authorList>
            <consortium name="Ensembl"/>
        </authorList>
    </citation>
    <scope>IDENTIFICATION</scope>
</reference>
<feature type="compositionally biased region" description="Polar residues" evidence="1">
    <location>
        <begin position="13"/>
        <end position="33"/>
    </location>
</feature>
<feature type="region of interest" description="Disordered" evidence="1">
    <location>
        <begin position="74"/>
        <end position="116"/>
    </location>
</feature>
<dbReference type="InParanoid" id="F6YPT8"/>
<dbReference type="Proteomes" id="UP000008144">
    <property type="component" value="Unassembled WGS sequence"/>
</dbReference>
<protein>
    <submittedName>
        <fullName evidence="2">Uncharacterized LOC100183568</fullName>
    </submittedName>
</protein>
<sequence>MAEKNNKNDSDITKNNLSRQIVHSINSSIITSRQTDDSEMKMINASDPTKNINTGFKDLKIEDCFDKKIQSFPSVSEVTSSPSEGATNEQPSASQATSSLKDMQINPQGGGVTSRKPTLEDIFAQDYATVGQLLQEKKYDEAYGVSRQQIRLDPAVSGSKDLVNHYRCCMLAGEAEEAIRTRNQLKSLFKEKFQTTPNKIKTFADTIRGEGKDMEANLFSEIADDFMKPGSHGGVTSLKPTLKDIFPESDAVGQLVQEKMYGQAFGVSRRQIKLDPAVIGSKDLVNHYRCCMLAEETEEAIRTKDKLKALIKEKSQTTPNEIENFADTIRGEGRDMEAILIYQIAAEFYGNQSLEGLVGIADCVKGVYESTEVMLSRDKGLKPIVRTHVISLMRDMREMIRRSDDVSEEGRCFLEVKLF</sequence>
<dbReference type="GeneTree" id="ENSGT00390000004858"/>
<evidence type="ECO:0000256" key="1">
    <source>
        <dbReference type="SAM" id="MobiDB-lite"/>
    </source>
</evidence>
<evidence type="ECO:0000313" key="2">
    <source>
        <dbReference type="Ensembl" id="ENSCINP00000028285.2"/>
    </source>
</evidence>
<feature type="compositionally biased region" description="Low complexity" evidence="1">
    <location>
        <begin position="74"/>
        <end position="84"/>
    </location>
</feature>
<proteinExistence type="predicted"/>